<accession>A0ABY9XQD7</accession>
<dbReference type="Proteomes" id="UP001302806">
    <property type="component" value="Chromosome"/>
</dbReference>
<proteinExistence type="predicted"/>
<dbReference type="PROSITE" id="PS51257">
    <property type="entry name" value="PROKAR_LIPOPROTEIN"/>
    <property type="match status" value="1"/>
</dbReference>
<evidence type="ECO:0000313" key="2">
    <source>
        <dbReference type="Proteomes" id="UP001302806"/>
    </source>
</evidence>
<gene>
    <name evidence="1" type="ORF">RHP51_12685</name>
</gene>
<dbReference type="RefSeq" id="WP_415864821.1">
    <property type="nucleotide sequence ID" value="NZ_CP134537.1"/>
</dbReference>
<sequence length="187" mass="20970">MRHSFLGILAITLLVVSCNKEQNPFEISKQHIGVLTDSTQIKDLKTVFSNDSVVKFISGDEFAGSRNNIEIFEKGGKKLLILTPKQALDSTSVIESIQIIDPRYKTSKNISTLSTFKEVSSTYKISKINNLINAVLITVNELNASFVIDKKELPANLRFDMNLKVEATHIPDNAKLKYFFVNWSSSN</sequence>
<dbReference type="EMBL" id="CP134537">
    <property type="protein sequence ID" value="WNH08026.1"/>
    <property type="molecule type" value="Genomic_DNA"/>
</dbReference>
<protein>
    <recommendedName>
        <fullName evidence="3">Lipoprotein</fullName>
    </recommendedName>
</protein>
<evidence type="ECO:0008006" key="3">
    <source>
        <dbReference type="Google" id="ProtNLM"/>
    </source>
</evidence>
<reference evidence="1 2" key="1">
    <citation type="submission" date="2023-09" db="EMBL/GenBank/DDBJ databases">
        <title>Thalassobella suaedae gen. nov., sp. nov., a marine bacterium of the family Flavobacteriaceae isolated from a halophyte Suaeda japonica.</title>
        <authorList>
            <person name="Lee S.Y."/>
            <person name="Hwang C.Y."/>
        </authorList>
    </citation>
    <scope>NUCLEOTIDE SEQUENCE [LARGE SCALE GENOMIC DNA]</scope>
    <source>
        <strain evidence="1 2">HL-DH14</strain>
    </source>
</reference>
<organism evidence="1 2">
    <name type="scientific">Thalassobellus suaedae</name>
    <dbReference type="NCBI Taxonomy" id="3074124"/>
    <lineage>
        <taxon>Bacteria</taxon>
        <taxon>Pseudomonadati</taxon>
        <taxon>Bacteroidota</taxon>
        <taxon>Flavobacteriia</taxon>
        <taxon>Flavobacteriales</taxon>
        <taxon>Flavobacteriaceae</taxon>
        <taxon>Thalassobellus</taxon>
    </lineage>
</organism>
<name>A0ABY9XQD7_9FLAO</name>
<evidence type="ECO:0000313" key="1">
    <source>
        <dbReference type="EMBL" id="WNH08026.1"/>
    </source>
</evidence>